<gene>
    <name evidence="4" type="ORF">HKW66_Vig0046790</name>
</gene>
<proteinExistence type="predicted"/>
<keyword evidence="2" id="KW-0472">Membrane</keyword>
<dbReference type="InterPro" id="IPR057733">
    <property type="entry name" value="UBE2O-like_SH3-B"/>
</dbReference>
<dbReference type="Proteomes" id="UP000743370">
    <property type="component" value="Unassembled WGS sequence"/>
</dbReference>
<dbReference type="PANTHER" id="PTHR33474">
    <property type="entry name" value="TRANSMEMBRANE PROTEIN"/>
    <property type="match status" value="1"/>
</dbReference>
<name>A0A8T0L0H4_PHAAN</name>
<evidence type="ECO:0000259" key="3">
    <source>
        <dbReference type="Pfam" id="PF23043"/>
    </source>
</evidence>
<feature type="region of interest" description="Disordered" evidence="1">
    <location>
        <begin position="224"/>
        <end position="245"/>
    </location>
</feature>
<evidence type="ECO:0000256" key="2">
    <source>
        <dbReference type="SAM" id="Phobius"/>
    </source>
</evidence>
<feature type="domain" description="UBE2O-like SH3-B" evidence="3">
    <location>
        <begin position="13"/>
        <end position="63"/>
    </location>
</feature>
<organism evidence="4 5">
    <name type="scientific">Phaseolus angularis</name>
    <name type="common">Azuki bean</name>
    <name type="synonym">Vigna angularis</name>
    <dbReference type="NCBI Taxonomy" id="3914"/>
    <lineage>
        <taxon>Eukaryota</taxon>
        <taxon>Viridiplantae</taxon>
        <taxon>Streptophyta</taxon>
        <taxon>Embryophyta</taxon>
        <taxon>Tracheophyta</taxon>
        <taxon>Spermatophyta</taxon>
        <taxon>Magnoliopsida</taxon>
        <taxon>eudicotyledons</taxon>
        <taxon>Gunneridae</taxon>
        <taxon>Pentapetalae</taxon>
        <taxon>rosids</taxon>
        <taxon>fabids</taxon>
        <taxon>Fabales</taxon>
        <taxon>Fabaceae</taxon>
        <taxon>Papilionoideae</taxon>
        <taxon>50 kb inversion clade</taxon>
        <taxon>NPAAA clade</taxon>
        <taxon>indigoferoid/millettioid clade</taxon>
        <taxon>Phaseoleae</taxon>
        <taxon>Vigna</taxon>
    </lineage>
</organism>
<dbReference type="Pfam" id="PF23043">
    <property type="entry name" value="SH3-B_UBE2O"/>
    <property type="match status" value="1"/>
</dbReference>
<dbReference type="AlphaFoldDB" id="A0A8T0L0H4"/>
<keyword evidence="2" id="KW-0812">Transmembrane</keyword>
<protein>
    <recommendedName>
        <fullName evidence="3">UBE2O-like SH3-B domain-containing protein</fullName>
    </recommendedName>
</protein>
<evidence type="ECO:0000313" key="5">
    <source>
        <dbReference type="Proteomes" id="UP000743370"/>
    </source>
</evidence>
<feature type="transmembrane region" description="Helical" evidence="2">
    <location>
        <begin position="159"/>
        <end position="178"/>
    </location>
</feature>
<evidence type="ECO:0000313" key="4">
    <source>
        <dbReference type="EMBL" id="KAG2405424.1"/>
    </source>
</evidence>
<feature type="compositionally biased region" description="Basic and acidic residues" evidence="1">
    <location>
        <begin position="235"/>
        <end position="245"/>
    </location>
</feature>
<keyword evidence="2" id="KW-1133">Transmembrane helix</keyword>
<evidence type="ECO:0000256" key="1">
    <source>
        <dbReference type="SAM" id="MobiDB-lite"/>
    </source>
</evidence>
<reference evidence="4 5" key="1">
    <citation type="submission" date="2020-05" db="EMBL/GenBank/DDBJ databases">
        <title>Vigna angularis (adzuki bean) Var. LongXiaoDou No. 4 denovo assembly.</title>
        <authorList>
            <person name="Xiang H."/>
        </authorList>
    </citation>
    <scope>NUCLEOTIDE SEQUENCE [LARGE SCALE GENOMIC DNA]</scope>
    <source>
        <tissue evidence="4">Leaf</tissue>
    </source>
</reference>
<sequence>MEKGASDYPLKSRSQRWGVVQCMDANERTVKVQWKTISICNLDNLTGEKLEETVSVYELVEHPYYSCFFGDIMFKAAQKLLGNQVDKETEKSVTDLNAKAVTKNGNPVESHGFSKCMMWCAKLRRVWKFTSHDAGCKLMTTKVGSLFFFFFNMNPKSPMQLLLILLLALSFVMSSAAVQTRRFLPNKENLSAQISSDKGVEELRSGEDLFDLAEEFMERRIDFENNDYPGTGANNRHDPKTPGTP</sequence>
<dbReference type="PANTHER" id="PTHR33474:SF18">
    <property type="entry name" value="PROTEIN, PUTATIVE-RELATED"/>
    <property type="match status" value="1"/>
</dbReference>
<dbReference type="EMBL" id="JABFOF010000002">
    <property type="protein sequence ID" value="KAG2405424.1"/>
    <property type="molecule type" value="Genomic_DNA"/>
</dbReference>
<accession>A0A8T0L0H4</accession>
<comment type="caution">
    <text evidence="4">The sequence shown here is derived from an EMBL/GenBank/DDBJ whole genome shotgun (WGS) entry which is preliminary data.</text>
</comment>